<evidence type="ECO:0000313" key="2">
    <source>
        <dbReference type="EMBL" id="QNE18566.1"/>
    </source>
</evidence>
<dbReference type="AlphaFoldDB" id="A0A7G6WX51"/>
<name>A0A7G6WX51_9ACTN</name>
<feature type="compositionally biased region" description="Low complexity" evidence="1">
    <location>
        <begin position="307"/>
        <end position="321"/>
    </location>
</feature>
<protein>
    <submittedName>
        <fullName evidence="2">Uncharacterized protein</fullName>
    </submittedName>
</protein>
<reference evidence="3" key="1">
    <citation type="submission" date="2019-09" db="EMBL/GenBank/DDBJ databases">
        <title>Antimicrobial potential of Antarctic Bacteria.</title>
        <authorList>
            <person name="Benaud N."/>
            <person name="Edwards R.J."/>
            <person name="Ferrari B.C."/>
        </authorList>
    </citation>
    <scope>NUCLEOTIDE SEQUENCE [LARGE SCALE GENOMIC DNA]</scope>
    <source>
        <strain evidence="3">SPB151</strain>
    </source>
</reference>
<proteinExistence type="predicted"/>
<evidence type="ECO:0000256" key="1">
    <source>
        <dbReference type="SAM" id="MobiDB-lite"/>
    </source>
</evidence>
<sequence>MIRSVEQRTGSPTRWNGRVFEELDAGILGSAHPDGTMTVSRGRVLDPVRHAYTGGRPLTDDENYRLRDAAATVAHEAVHLSSRFGDESAPGAYPAQDRAALALEEGQAEHWVHRNLDDVIADVGLDRVSPGVLTQPGVDAYPAYTPASAELNSGIAARTAQSTDQVATQLIGTERAQRWNMAADMVIDHRLGGLMPESHRDAIRAAVVAPMRAEFERLATVRADPSATSAQKATLASDAANYAISGIDQVVGHAEQYYKNWYQQQAAQQQTQQGPGQQAGPQQGEQAGPQQGQQQSGSQPRPQPVHQGQPQATGQQTTPGAEVSTSPEIAKLRAMTTGQAPAAGAVNRSVSSPDGARPDRGGQTPGRQITRPQAGPTKPLTAERG</sequence>
<keyword evidence="3" id="KW-1185">Reference proteome</keyword>
<dbReference type="RefSeq" id="WP_185447805.1">
    <property type="nucleotide sequence ID" value="NZ_CP043661.1"/>
</dbReference>
<organism evidence="2 3">
    <name type="scientific">Kribbella qitaiheensis</name>
    <dbReference type="NCBI Taxonomy" id="1544730"/>
    <lineage>
        <taxon>Bacteria</taxon>
        <taxon>Bacillati</taxon>
        <taxon>Actinomycetota</taxon>
        <taxon>Actinomycetes</taxon>
        <taxon>Propionibacteriales</taxon>
        <taxon>Kribbellaceae</taxon>
        <taxon>Kribbella</taxon>
    </lineage>
</organism>
<accession>A0A7G6WX51</accession>
<feature type="region of interest" description="Disordered" evidence="1">
    <location>
        <begin position="268"/>
        <end position="385"/>
    </location>
</feature>
<evidence type="ECO:0000313" key="3">
    <source>
        <dbReference type="Proteomes" id="UP000515563"/>
    </source>
</evidence>
<dbReference type="KEGG" id="kqi:F1D05_12440"/>
<dbReference type="EMBL" id="CP043661">
    <property type="protein sequence ID" value="QNE18566.1"/>
    <property type="molecule type" value="Genomic_DNA"/>
</dbReference>
<dbReference type="Proteomes" id="UP000515563">
    <property type="component" value="Chromosome"/>
</dbReference>
<reference evidence="2 3" key="2">
    <citation type="journal article" date="2020" name="Microbiol. Resour. Announc.">
        <title>Antarctic desert soil bacteria exhibit high novel natural product potential, evaluated through long-read genome sequencing and comparative genomics.</title>
        <authorList>
            <person name="Benaud N."/>
            <person name="Edwards R.J."/>
            <person name="Amos T.G."/>
            <person name="D'Agostino P.M."/>
            <person name="Gutierrez-Chavez C."/>
            <person name="Montgomery K."/>
            <person name="Nicetic I."/>
            <person name="Ferrari B.C."/>
        </authorList>
    </citation>
    <scope>NUCLEOTIDE SEQUENCE [LARGE SCALE GENOMIC DNA]</scope>
    <source>
        <strain evidence="2 3">SPB151</strain>
    </source>
</reference>
<gene>
    <name evidence="2" type="ORF">F1D05_12440</name>
</gene>
<feature type="compositionally biased region" description="Low complexity" evidence="1">
    <location>
        <begin position="268"/>
        <end position="300"/>
    </location>
</feature>